<dbReference type="PANTHER" id="PTHR23272:SF161">
    <property type="entry name" value="ZINC FINGER BED DOMAIN-CONTAINING PROTEIN RICESLEEPER 1-LIKE"/>
    <property type="match status" value="1"/>
</dbReference>
<evidence type="ECO:0000259" key="2">
    <source>
        <dbReference type="Pfam" id="PF14372"/>
    </source>
</evidence>
<evidence type="ECO:0000313" key="3">
    <source>
        <dbReference type="EMBL" id="EMS62250.1"/>
    </source>
</evidence>
<dbReference type="InterPro" id="IPR025525">
    <property type="entry name" value="hAT-like_transposase_RNase-H"/>
</dbReference>
<dbReference type="InterPro" id="IPR012337">
    <property type="entry name" value="RNaseH-like_sf"/>
</dbReference>
<feature type="compositionally biased region" description="Polar residues" evidence="1">
    <location>
        <begin position="89"/>
        <end position="101"/>
    </location>
</feature>
<feature type="compositionally biased region" description="Basic and acidic residues" evidence="1">
    <location>
        <begin position="49"/>
        <end position="60"/>
    </location>
</feature>
<name>M8ABW8_TRIUA</name>
<gene>
    <name evidence="3" type="ORF">TRIUR3_34549</name>
</gene>
<feature type="region of interest" description="Disordered" evidence="1">
    <location>
        <begin position="32"/>
        <end position="128"/>
    </location>
</feature>
<dbReference type="SUPFAM" id="SSF53098">
    <property type="entry name" value="Ribonuclease H-like"/>
    <property type="match status" value="1"/>
</dbReference>
<feature type="domain" description="hAT-like transposase RNase-H fold" evidence="2">
    <location>
        <begin position="123"/>
        <end position="199"/>
    </location>
</feature>
<dbReference type="EMBL" id="KD084816">
    <property type="protein sequence ID" value="EMS62250.1"/>
    <property type="molecule type" value="Genomic_DNA"/>
</dbReference>
<dbReference type="GO" id="GO:0003677">
    <property type="term" value="F:DNA binding"/>
    <property type="evidence" value="ECO:0007669"/>
    <property type="project" value="InterPro"/>
</dbReference>
<protein>
    <submittedName>
        <fullName evidence="3">Putative AC transposase</fullName>
    </submittedName>
</protein>
<feature type="compositionally biased region" description="Basic residues" evidence="1">
    <location>
        <begin position="38"/>
        <end position="48"/>
    </location>
</feature>
<evidence type="ECO:0000256" key="1">
    <source>
        <dbReference type="SAM" id="MobiDB-lite"/>
    </source>
</evidence>
<dbReference type="Pfam" id="PF14372">
    <property type="entry name" value="hAT-like_RNase-H"/>
    <property type="match status" value="1"/>
</dbReference>
<proteinExistence type="predicted"/>
<accession>M8ABW8</accession>
<sequence>MGDVDDQMVLTIDKQAEKWEAMEQEQHVWNAIDEERKRKEKRRHKTIKKSLEEKREEKRKKQEKKRKNHEEELQEEEELQGKRKHARSMNCSEFVQGATTEELQRRDSPPMTHSQRATRSPLKEASTKDEVVRAMVGEMQKKFDKYWMESYLPNCIPVILDPRFKLCFIEFRLKQAFGPDVERHLLTVKEVLDNLFEEYSS</sequence>
<dbReference type="STRING" id="4572.M8ABW8"/>
<dbReference type="PANTHER" id="PTHR23272">
    <property type="entry name" value="BED FINGER-RELATED"/>
    <property type="match status" value="1"/>
</dbReference>
<dbReference type="AlphaFoldDB" id="M8ABW8"/>
<reference evidence="3" key="1">
    <citation type="journal article" date="2013" name="Nature">
        <title>Draft genome of the wheat A-genome progenitor Triticum urartu.</title>
        <authorList>
            <person name="Ling H.Q."/>
            <person name="Zhao S."/>
            <person name="Liu D."/>
            <person name="Wang J."/>
            <person name="Sun H."/>
            <person name="Zhang C."/>
            <person name="Fan H."/>
            <person name="Li D."/>
            <person name="Dong L."/>
            <person name="Tao Y."/>
            <person name="Gao C."/>
            <person name="Wu H."/>
            <person name="Li Y."/>
            <person name="Cui Y."/>
            <person name="Guo X."/>
            <person name="Zheng S."/>
            <person name="Wang B."/>
            <person name="Yu K."/>
            <person name="Liang Q."/>
            <person name="Yang W."/>
            <person name="Lou X."/>
            <person name="Chen J."/>
            <person name="Feng M."/>
            <person name="Jian J."/>
            <person name="Zhang X."/>
            <person name="Luo G."/>
            <person name="Jiang Y."/>
            <person name="Liu J."/>
            <person name="Wang Z."/>
            <person name="Sha Y."/>
            <person name="Zhang B."/>
            <person name="Wu H."/>
            <person name="Tang D."/>
            <person name="Shen Q."/>
            <person name="Xue P."/>
            <person name="Zou S."/>
            <person name="Wang X."/>
            <person name="Liu X."/>
            <person name="Wang F."/>
            <person name="Yang Y."/>
            <person name="An X."/>
            <person name="Dong Z."/>
            <person name="Zhang K."/>
            <person name="Zhang X."/>
            <person name="Luo M.C."/>
            <person name="Dvorak J."/>
            <person name="Tong Y."/>
            <person name="Wang J."/>
            <person name="Yang H."/>
            <person name="Li Z."/>
            <person name="Wang D."/>
            <person name="Zhang A."/>
            <person name="Wang J."/>
        </authorList>
    </citation>
    <scope>NUCLEOTIDE SEQUENCE</scope>
</reference>
<dbReference type="eggNOG" id="KOG1121">
    <property type="taxonomic scope" value="Eukaryota"/>
</dbReference>
<organism evidence="3">
    <name type="scientific">Triticum urartu</name>
    <name type="common">Red wild einkorn</name>
    <name type="synonym">Crithodium urartu</name>
    <dbReference type="NCBI Taxonomy" id="4572"/>
    <lineage>
        <taxon>Eukaryota</taxon>
        <taxon>Viridiplantae</taxon>
        <taxon>Streptophyta</taxon>
        <taxon>Embryophyta</taxon>
        <taxon>Tracheophyta</taxon>
        <taxon>Spermatophyta</taxon>
        <taxon>Magnoliopsida</taxon>
        <taxon>Liliopsida</taxon>
        <taxon>Poales</taxon>
        <taxon>Poaceae</taxon>
        <taxon>BOP clade</taxon>
        <taxon>Pooideae</taxon>
        <taxon>Triticodae</taxon>
        <taxon>Triticeae</taxon>
        <taxon>Triticinae</taxon>
        <taxon>Triticum</taxon>
    </lineage>
</organism>